<dbReference type="EMBL" id="KI287362">
    <property type="protein sequence ID" value="ESA10194.1"/>
    <property type="molecule type" value="Genomic_DNA"/>
</dbReference>
<organism evidence="2">
    <name type="scientific">Rhizophagus irregularis (strain DAOM 181602 / DAOM 197198 / MUCL 43194)</name>
    <name type="common">Arbuscular mycorrhizal fungus</name>
    <name type="synonym">Glomus intraradices</name>
    <dbReference type="NCBI Taxonomy" id="747089"/>
    <lineage>
        <taxon>Eukaryota</taxon>
        <taxon>Fungi</taxon>
        <taxon>Fungi incertae sedis</taxon>
        <taxon>Mucoromycota</taxon>
        <taxon>Glomeromycotina</taxon>
        <taxon>Glomeromycetes</taxon>
        <taxon>Glomerales</taxon>
        <taxon>Glomeraceae</taxon>
        <taxon>Rhizophagus</taxon>
    </lineage>
</organism>
<protein>
    <submittedName>
        <fullName evidence="2">Uncharacterized protein</fullName>
    </submittedName>
</protein>
<accession>U9TPV2</accession>
<dbReference type="AlphaFoldDB" id="U9TPV2"/>
<feature type="compositionally biased region" description="Basic and acidic residues" evidence="1">
    <location>
        <begin position="1"/>
        <end position="17"/>
    </location>
</feature>
<gene>
    <name evidence="2" type="ORF">GLOINDRAFT_97424</name>
</gene>
<sequence length="329" mass="38057">KRNRANKDHSDSSEKTDSNSSGSSVDESRSKSSKTKSHCKKSKRNASRSSSMSHEERNTSRDRLIERAIAEVLKELKVTAVPKLTIAAKVPEVQKETIGDTTGAIGNQKEMLFSIRSTLNYLVEEVHILKMKQSRNNTTVNRDESVSPELTVQSQRKVLQDMTIEQFKSFRDEIIQILADLDDSLSLDHTKPWNKIYKHVSKNIMPAVDKVLNSIIWYNPTELKYALQQLHHHRRENWQISQDDEKSKADKKRKGTNARRSDKKERQKRRFLHMYNTNDPVLLYSQPNSLSDKKYKKDIEELATNGAYHSDEMSEIDEEKMQKEIAKNV</sequence>
<evidence type="ECO:0000313" key="2">
    <source>
        <dbReference type="EMBL" id="ESA10194.1"/>
    </source>
</evidence>
<feature type="region of interest" description="Disordered" evidence="1">
    <location>
        <begin position="1"/>
        <end position="60"/>
    </location>
</feature>
<dbReference type="VEuPathDB" id="FungiDB:RhiirFUN_015193"/>
<feature type="non-terminal residue" evidence="2">
    <location>
        <position position="1"/>
    </location>
</feature>
<feature type="region of interest" description="Disordered" evidence="1">
    <location>
        <begin position="238"/>
        <end position="269"/>
    </location>
</feature>
<dbReference type="HOGENOM" id="CLU_846109_0_0_1"/>
<evidence type="ECO:0000256" key="1">
    <source>
        <dbReference type="SAM" id="MobiDB-lite"/>
    </source>
</evidence>
<feature type="compositionally biased region" description="Basic residues" evidence="1">
    <location>
        <begin position="31"/>
        <end position="46"/>
    </location>
</feature>
<feature type="compositionally biased region" description="Basic and acidic residues" evidence="1">
    <location>
        <begin position="319"/>
        <end position="329"/>
    </location>
</feature>
<reference evidence="2" key="1">
    <citation type="submission" date="2013-07" db="EMBL/GenBank/DDBJ databases">
        <title>The genome of an arbuscular mycorrhizal fungus provides insights into the evolution of the oldest plant symbiosis.</title>
        <authorList>
            <consortium name="DOE Joint Genome Institute"/>
            <person name="Tisserant E."/>
            <person name="Malbreil M."/>
            <person name="Kuo A."/>
            <person name="Kohler A."/>
            <person name="Symeonidi A."/>
            <person name="Balestrini R."/>
            <person name="Charron P."/>
            <person name="Duensing N."/>
            <person name="Frei-dit-Frey N."/>
            <person name="Gianinazzi-Pearson V."/>
            <person name="Gilbert B."/>
            <person name="Handa Y."/>
            <person name="Hijri M."/>
            <person name="Kaul R."/>
            <person name="Kawaguchi M."/>
            <person name="Krajinski F."/>
            <person name="Lammers P."/>
            <person name="Lapierre D."/>
            <person name="Masclaux F.G."/>
            <person name="Murat C."/>
            <person name="Morin E."/>
            <person name="Ndikumana S."/>
            <person name="Pagni M."/>
            <person name="Petitpierre D."/>
            <person name="Requena N."/>
            <person name="Rosikiewicz P."/>
            <person name="Riley R."/>
            <person name="Saito K."/>
            <person name="San Clemente H."/>
            <person name="Shapiro H."/>
            <person name="van Tuinen D."/>
            <person name="Becard G."/>
            <person name="Bonfante P."/>
            <person name="Paszkowski U."/>
            <person name="Shachar-Hill Y."/>
            <person name="Young J.P."/>
            <person name="Sanders I.R."/>
            <person name="Henrissat B."/>
            <person name="Rensing S.A."/>
            <person name="Grigoriev I.V."/>
            <person name="Corradi N."/>
            <person name="Roux C."/>
            <person name="Martin F."/>
        </authorList>
    </citation>
    <scope>NUCLEOTIDE SEQUENCE</scope>
    <source>
        <strain evidence="2">DAOM 197198</strain>
    </source>
</reference>
<proteinExistence type="predicted"/>
<feature type="region of interest" description="Disordered" evidence="1">
    <location>
        <begin position="306"/>
        <end position="329"/>
    </location>
</feature>
<name>U9TPV2_RHIID</name>